<evidence type="ECO:0000256" key="1">
    <source>
        <dbReference type="SAM" id="Phobius"/>
    </source>
</evidence>
<dbReference type="EMBL" id="WEGJ01000020">
    <property type="protein sequence ID" value="MQY14358.1"/>
    <property type="molecule type" value="Genomic_DNA"/>
</dbReference>
<dbReference type="AlphaFoldDB" id="A0A7K0CLJ3"/>
<organism evidence="2 3">
    <name type="scientific">Streptomyces smaragdinus</name>
    <dbReference type="NCBI Taxonomy" id="2585196"/>
    <lineage>
        <taxon>Bacteria</taxon>
        <taxon>Bacillati</taxon>
        <taxon>Actinomycetota</taxon>
        <taxon>Actinomycetes</taxon>
        <taxon>Kitasatosporales</taxon>
        <taxon>Streptomycetaceae</taxon>
        <taxon>Streptomyces</taxon>
    </lineage>
</organism>
<dbReference type="RefSeq" id="WP_323378307.1">
    <property type="nucleotide sequence ID" value="NZ_WEGJ01000020.1"/>
</dbReference>
<gene>
    <name evidence="2" type="ORF">SRB5_45240</name>
</gene>
<name>A0A7K0CLJ3_9ACTN</name>
<evidence type="ECO:0000313" key="3">
    <source>
        <dbReference type="Proteomes" id="UP000466345"/>
    </source>
</evidence>
<protein>
    <submittedName>
        <fullName evidence="2">Uncharacterized protein</fullName>
    </submittedName>
</protein>
<accession>A0A7K0CLJ3</accession>
<keyword evidence="3" id="KW-1185">Reference proteome</keyword>
<evidence type="ECO:0000313" key="2">
    <source>
        <dbReference type="EMBL" id="MQY14358.1"/>
    </source>
</evidence>
<reference evidence="2 3" key="1">
    <citation type="submission" date="2019-10" db="EMBL/GenBank/DDBJ databases">
        <title>Streptomyces smaragdinus sp. nov. and Streptomyces fabii sp. nov., isolated from the gut of fungus growing-termite Macrotermes natalensis.</title>
        <authorList>
            <person name="Schwitalla J."/>
            <person name="Benndorf R."/>
            <person name="Martin K."/>
            <person name="De Beer W."/>
            <person name="Kaster A.-K."/>
            <person name="Vollmers J."/>
            <person name="Poulsen M."/>
            <person name="Beemelmanns C."/>
        </authorList>
    </citation>
    <scope>NUCLEOTIDE SEQUENCE [LARGE SCALE GENOMIC DNA]</scope>
    <source>
        <strain evidence="2 3">RB5</strain>
    </source>
</reference>
<feature type="transmembrane region" description="Helical" evidence="1">
    <location>
        <begin position="39"/>
        <end position="60"/>
    </location>
</feature>
<comment type="caution">
    <text evidence="2">The sequence shown here is derived from an EMBL/GenBank/DDBJ whole genome shotgun (WGS) entry which is preliminary data.</text>
</comment>
<dbReference type="Proteomes" id="UP000466345">
    <property type="component" value="Unassembled WGS sequence"/>
</dbReference>
<keyword evidence="1" id="KW-0472">Membrane</keyword>
<proteinExistence type="predicted"/>
<sequence length="192" mass="20734">MNLEERLAELAAEGRRSAVPLAAERIRVRGDRRRRRKRAAAASGGVVMAAAVVVGVLSVVRMPEGATTAAKPTVTPSASAFVTPVPGPGEEYASELGFVYDAVVRGKSVQVTVAEVRYRKGVFRRSGMVHTVTLPPEIPVEAKNATGGRAQDLRMGDFVNLLKGGPEWVFALDYDAEGRVRSLREAYWLTVE</sequence>
<keyword evidence="1" id="KW-1133">Transmembrane helix</keyword>
<keyword evidence="1" id="KW-0812">Transmembrane</keyword>